<dbReference type="GO" id="GO:0005524">
    <property type="term" value="F:ATP binding"/>
    <property type="evidence" value="ECO:0007669"/>
    <property type="project" value="UniProtKB-UniRule"/>
</dbReference>
<keyword evidence="22" id="KW-1185">Reference proteome</keyword>
<accession>A0A7G9RGF2</accession>
<feature type="transmembrane region" description="Helical" evidence="19">
    <location>
        <begin position="416"/>
        <end position="437"/>
    </location>
</feature>
<keyword evidence="9 17" id="KW-0545">Nucleotide biosynthesis</keyword>
<dbReference type="GO" id="GO:0006235">
    <property type="term" value="P:dTTP biosynthetic process"/>
    <property type="evidence" value="ECO:0007669"/>
    <property type="project" value="UniProtKB-UniRule"/>
</dbReference>
<dbReference type="InterPro" id="IPR036259">
    <property type="entry name" value="MFS_trans_sf"/>
</dbReference>
<feature type="transmembrane region" description="Helical" evidence="19">
    <location>
        <begin position="66"/>
        <end position="86"/>
    </location>
</feature>
<evidence type="ECO:0000256" key="8">
    <source>
        <dbReference type="ARBA" id="ARBA00022692"/>
    </source>
</evidence>
<dbReference type="Pfam" id="PF05977">
    <property type="entry name" value="MFS_3"/>
    <property type="match status" value="1"/>
</dbReference>
<dbReference type="FunFam" id="3.40.50.300:FF:000225">
    <property type="entry name" value="Thymidylate kinase"/>
    <property type="match status" value="1"/>
</dbReference>
<evidence type="ECO:0000256" key="18">
    <source>
        <dbReference type="SAM" id="MobiDB-lite"/>
    </source>
</evidence>
<dbReference type="InterPro" id="IPR027417">
    <property type="entry name" value="P-loop_NTPase"/>
</dbReference>
<evidence type="ECO:0000256" key="15">
    <source>
        <dbReference type="ARBA" id="ARBA00048743"/>
    </source>
</evidence>
<comment type="catalytic activity">
    <reaction evidence="15 17">
        <text>dTMP + ATP = dTDP + ADP</text>
        <dbReference type="Rhea" id="RHEA:13517"/>
        <dbReference type="ChEBI" id="CHEBI:30616"/>
        <dbReference type="ChEBI" id="CHEBI:58369"/>
        <dbReference type="ChEBI" id="CHEBI:63528"/>
        <dbReference type="ChEBI" id="CHEBI:456216"/>
        <dbReference type="EC" id="2.7.4.9"/>
    </reaction>
</comment>
<feature type="transmembrane region" description="Helical" evidence="19">
    <location>
        <begin position="159"/>
        <end position="179"/>
    </location>
</feature>
<evidence type="ECO:0000256" key="11">
    <source>
        <dbReference type="ARBA" id="ARBA00022777"/>
    </source>
</evidence>
<dbReference type="GO" id="GO:0004798">
    <property type="term" value="F:dTMP kinase activity"/>
    <property type="evidence" value="ECO:0007669"/>
    <property type="project" value="UniProtKB-UniRule"/>
</dbReference>
<feature type="transmembrane region" description="Helical" evidence="19">
    <location>
        <begin position="339"/>
        <end position="362"/>
    </location>
</feature>
<keyword evidence="7 17" id="KW-0808">Transferase</keyword>
<feature type="transmembrane region" description="Helical" evidence="19">
    <location>
        <begin position="284"/>
        <end position="304"/>
    </location>
</feature>
<dbReference type="PANTHER" id="PTHR43266">
    <property type="entry name" value="MACROLIDE-EFFLUX PROTEIN"/>
    <property type="match status" value="1"/>
</dbReference>
<reference evidence="21 22" key="1">
    <citation type="submission" date="2020-08" db="EMBL/GenBank/DDBJ databases">
        <title>Genome sequence of Nocardioides mesophilus KACC 16243T.</title>
        <authorList>
            <person name="Hyun D.-W."/>
            <person name="Bae J.-W."/>
        </authorList>
    </citation>
    <scope>NUCLEOTIDE SEQUENCE [LARGE SCALE GENOMIC DNA]</scope>
    <source>
        <strain evidence="21 22">KACC 16243</strain>
    </source>
</reference>
<evidence type="ECO:0000313" key="21">
    <source>
        <dbReference type="EMBL" id="QNN54677.1"/>
    </source>
</evidence>
<name>A0A7G9RGF2_9ACTN</name>
<dbReference type="SUPFAM" id="SSF52540">
    <property type="entry name" value="P-loop containing nucleoside triphosphate hydrolases"/>
    <property type="match status" value="1"/>
</dbReference>
<evidence type="ECO:0000256" key="9">
    <source>
        <dbReference type="ARBA" id="ARBA00022727"/>
    </source>
</evidence>
<evidence type="ECO:0000256" key="5">
    <source>
        <dbReference type="ARBA" id="ARBA00022448"/>
    </source>
</evidence>
<organism evidence="21 22">
    <name type="scientific">Nocardioides mesophilus</name>
    <dbReference type="NCBI Taxonomy" id="433659"/>
    <lineage>
        <taxon>Bacteria</taxon>
        <taxon>Bacillati</taxon>
        <taxon>Actinomycetota</taxon>
        <taxon>Actinomycetes</taxon>
        <taxon>Propionibacteriales</taxon>
        <taxon>Nocardioidaceae</taxon>
        <taxon>Nocardioides</taxon>
    </lineage>
</organism>
<dbReference type="EMBL" id="CP060713">
    <property type="protein sequence ID" value="QNN54677.1"/>
    <property type="molecule type" value="Genomic_DNA"/>
</dbReference>
<evidence type="ECO:0000256" key="12">
    <source>
        <dbReference type="ARBA" id="ARBA00022840"/>
    </source>
</evidence>
<dbReference type="Gene3D" id="1.20.1250.20">
    <property type="entry name" value="MFS general substrate transporter like domains"/>
    <property type="match status" value="1"/>
</dbReference>
<feature type="transmembrane region" description="Helical" evidence="19">
    <location>
        <begin position="32"/>
        <end position="54"/>
    </location>
</feature>
<evidence type="ECO:0000256" key="2">
    <source>
        <dbReference type="ARBA" id="ARBA00009776"/>
    </source>
</evidence>
<feature type="domain" description="Thymidylate kinase-like" evidence="20">
    <location>
        <begin position="475"/>
        <end position="661"/>
    </location>
</feature>
<evidence type="ECO:0000313" key="22">
    <source>
        <dbReference type="Proteomes" id="UP000515947"/>
    </source>
</evidence>
<feature type="transmembrane region" description="Helical" evidence="19">
    <location>
        <begin position="316"/>
        <end position="333"/>
    </location>
</feature>
<dbReference type="KEGG" id="nmes:H9L09_10470"/>
<feature type="region of interest" description="Disordered" evidence="18">
    <location>
        <begin position="672"/>
        <end position="723"/>
    </location>
</feature>
<evidence type="ECO:0000256" key="16">
    <source>
        <dbReference type="ARBA" id="ARBA00057735"/>
    </source>
</evidence>
<keyword evidence="11 17" id="KW-0418">Kinase</keyword>
<evidence type="ECO:0000256" key="3">
    <source>
        <dbReference type="ARBA" id="ARBA00012980"/>
    </source>
</evidence>
<dbReference type="InterPro" id="IPR018095">
    <property type="entry name" value="Thymidylate_kin_CS"/>
</dbReference>
<keyword evidence="14 19" id="KW-0472">Membrane</keyword>
<dbReference type="NCBIfam" id="TIGR00041">
    <property type="entry name" value="DTMP_kinase"/>
    <property type="match status" value="1"/>
</dbReference>
<evidence type="ECO:0000256" key="6">
    <source>
        <dbReference type="ARBA" id="ARBA00022475"/>
    </source>
</evidence>
<dbReference type="CDD" id="cd01672">
    <property type="entry name" value="TMPK"/>
    <property type="match status" value="1"/>
</dbReference>
<dbReference type="InterPro" id="IPR018094">
    <property type="entry name" value="Thymidylate_kinase"/>
</dbReference>
<evidence type="ECO:0000259" key="20">
    <source>
        <dbReference type="Pfam" id="PF02223"/>
    </source>
</evidence>
<evidence type="ECO:0000256" key="14">
    <source>
        <dbReference type="ARBA" id="ARBA00023136"/>
    </source>
</evidence>
<evidence type="ECO:0000256" key="17">
    <source>
        <dbReference type="HAMAP-Rule" id="MF_00165"/>
    </source>
</evidence>
<evidence type="ECO:0000256" key="7">
    <source>
        <dbReference type="ARBA" id="ARBA00022679"/>
    </source>
</evidence>
<keyword evidence="6" id="KW-1003">Cell membrane</keyword>
<dbReference type="CDD" id="cd06173">
    <property type="entry name" value="MFS_MefA_like"/>
    <property type="match status" value="1"/>
</dbReference>
<keyword evidence="13 19" id="KW-1133">Transmembrane helix</keyword>
<dbReference type="GO" id="GO:0006233">
    <property type="term" value="P:dTDP biosynthetic process"/>
    <property type="evidence" value="ECO:0007669"/>
    <property type="project" value="InterPro"/>
</dbReference>
<feature type="transmembrane region" description="Helical" evidence="19">
    <location>
        <begin position="374"/>
        <end position="396"/>
    </location>
</feature>
<evidence type="ECO:0000256" key="19">
    <source>
        <dbReference type="SAM" id="Phobius"/>
    </source>
</evidence>
<comment type="subcellular location">
    <subcellularLocation>
        <location evidence="1">Cell membrane</location>
        <topology evidence="1">Multi-pass membrane protein</topology>
    </subcellularLocation>
</comment>
<dbReference type="Pfam" id="PF02223">
    <property type="entry name" value="Thymidylate_kin"/>
    <property type="match status" value="1"/>
</dbReference>
<keyword evidence="8 19" id="KW-0812">Transmembrane</keyword>
<proteinExistence type="inferred from homology"/>
<evidence type="ECO:0000256" key="13">
    <source>
        <dbReference type="ARBA" id="ARBA00022989"/>
    </source>
</evidence>
<dbReference type="Proteomes" id="UP000515947">
    <property type="component" value="Chromosome"/>
</dbReference>
<evidence type="ECO:0000256" key="4">
    <source>
        <dbReference type="ARBA" id="ARBA00017144"/>
    </source>
</evidence>
<dbReference type="InterPro" id="IPR039430">
    <property type="entry name" value="Thymidylate_kin-like_dom"/>
</dbReference>
<keyword evidence="5" id="KW-0813">Transport</keyword>
<gene>
    <name evidence="17 21" type="primary">tmk</name>
    <name evidence="21" type="ORF">H9L09_10470</name>
</gene>
<protein>
    <recommendedName>
        <fullName evidence="4 17">Thymidylate kinase</fullName>
        <ecNumber evidence="3 17">2.7.4.9</ecNumber>
    </recommendedName>
    <alternativeName>
        <fullName evidence="17">dTMP kinase</fullName>
    </alternativeName>
</protein>
<evidence type="ECO:0000256" key="10">
    <source>
        <dbReference type="ARBA" id="ARBA00022741"/>
    </source>
</evidence>
<dbReference type="PROSITE" id="PS01331">
    <property type="entry name" value="THYMIDYLATE_KINASE"/>
    <property type="match status" value="1"/>
</dbReference>
<dbReference type="PANTHER" id="PTHR43266:SF10">
    <property type="entry name" value="BACILYSIN EXPORTER BACE-RELATED"/>
    <property type="match status" value="1"/>
</dbReference>
<keyword evidence="10 17" id="KW-0547">Nucleotide-binding</keyword>
<feature type="transmembrane region" description="Helical" evidence="19">
    <location>
        <begin position="121"/>
        <end position="139"/>
    </location>
</feature>
<comment type="similarity">
    <text evidence="2 17">Belongs to the thymidylate kinase family.</text>
</comment>
<keyword evidence="12 17" id="KW-0067">ATP-binding</keyword>
<dbReference type="HAMAP" id="MF_00165">
    <property type="entry name" value="Thymidylate_kinase"/>
    <property type="match status" value="1"/>
</dbReference>
<evidence type="ECO:0000256" key="1">
    <source>
        <dbReference type="ARBA" id="ARBA00004651"/>
    </source>
</evidence>
<dbReference type="InterPro" id="IPR010290">
    <property type="entry name" value="TM_effector"/>
</dbReference>
<dbReference type="GO" id="GO:0005886">
    <property type="term" value="C:plasma membrane"/>
    <property type="evidence" value="ECO:0007669"/>
    <property type="project" value="UniProtKB-SubCell"/>
</dbReference>
<dbReference type="Gene3D" id="3.40.50.300">
    <property type="entry name" value="P-loop containing nucleotide triphosphate hydrolases"/>
    <property type="match status" value="1"/>
</dbReference>
<feature type="binding site" evidence="17">
    <location>
        <begin position="477"/>
        <end position="484"/>
    </location>
    <ligand>
        <name>ATP</name>
        <dbReference type="ChEBI" id="CHEBI:30616"/>
    </ligand>
</feature>
<dbReference type="RefSeq" id="WP_187580517.1">
    <property type="nucleotide sequence ID" value="NZ_CP060713.1"/>
</dbReference>
<dbReference type="EC" id="2.7.4.9" evidence="3 17"/>
<feature type="transmembrane region" description="Helical" evidence="19">
    <location>
        <begin position="199"/>
        <end position="218"/>
    </location>
</feature>
<dbReference type="SUPFAM" id="SSF103473">
    <property type="entry name" value="MFS general substrate transporter"/>
    <property type="match status" value="1"/>
</dbReference>
<dbReference type="AlphaFoldDB" id="A0A7G9RGF2"/>
<sequence>MSVPHPSGVDELRHAPTNSLSAVLRIPDFRRLWIGLGLSSLGDWMGLLALTAIANASADSYAARNYAIAGVLFLRVLPALIMGPIAGYVADRLDRRHVLIWGDYIRGALFITIPIVDRLWWIFVVTVLVESVSLVWGPAKDATVPNLVPRHRLEAANQISLATTYGSALPAALVFSGLTLVDKLYSNLFSFFDKGPIDLALFFNAGTFIISGLVIATLKHIPRGPADTDGDGSVWSVVVEGWKYVSTTRVVRGLVIGIIGAFAAGGVVIGLARTFVADLGGGDPGYGILFGAVFLGLGVGMWRGPRLLHGLSRRRLFGISLTTTGLLLFPLALTQQLEIVTALTLLLGFSAGVAWIVGNTMLGLEVPDEVRGRTFAFVGSMIRLSLALVLAVAPLVAGVIGTHDFGPVDEFGRPFLVYNGAAFTFLIAAVLMTAVGVTSYRQMDDRKGISLLSDLRHAFSGTTGIYAATGCFVALEGGEGAGKSTQARRLQAWLRQEGYDVLLTHEPGATDVGSRLRKIVLDPATGAISDRTETLLYAADKAEHVEAVIAPALARGAVVVTDRYVDSTLAYQGAGRALVDREVERIARWATEDLRPHLTVVLDLPPQHGLTRFEERDRIESESLAFHERVREMFLQLASAQPERYLVVDARRPVEEVEAEIRQRLEPLLEGATRLTTEDLRATEAGAHGLAEPESPEPQLEPEPHEAPGPRESTAAEPGEGGR</sequence>
<feature type="transmembrane region" description="Helical" evidence="19">
    <location>
        <begin position="250"/>
        <end position="272"/>
    </location>
</feature>
<comment type="function">
    <text evidence="16 17">Phosphorylation of dTMP to form dTDP in both de novo and salvage pathways of dTTP synthesis.</text>
</comment>